<name>A0ABR4NBC0_9FUNG</name>
<comment type="caution">
    <text evidence="2">The sequence shown here is derived from an EMBL/GenBank/DDBJ whole genome shotgun (WGS) entry which is preliminary data.</text>
</comment>
<feature type="region of interest" description="Disordered" evidence="1">
    <location>
        <begin position="1"/>
        <end position="24"/>
    </location>
</feature>
<proteinExistence type="predicted"/>
<sequence length="137" mass="14508">HNCVCEDTGNKDGSGAGSRQAQRQAAPQRIAMIGIGTTHPQLVAASCTQTSTIYATSHGWNDCDVGKLGAHAQLDEGGQLECDLEIDSFELAHQTGLAAPRHDVASRSRTPHALRHARYGGHHEPYGDAGLSINTKV</sequence>
<gene>
    <name evidence="2" type="ORF">HK105_203617</name>
</gene>
<accession>A0ABR4NBC0</accession>
<reference evidence="2 3" key="1">
    <citation type="submission" date="2023-09" db="EMBL/GenBank/DDBJ databases">
        <title>Pangenome analysis of Batrachochytrium dendrobatidis and related Chytrids.</title>
        <authorList>
            <person name="Yacoub M.N."/>
            <person name="Stajich J.E."/>
            <person name="James T.Y."/>
        </authorList>
    </citation>
    <scope>NUCLEOTIDE SEQUENCE [LARGE SCALE GENOMIC DNA]</scope>
    <source>
        <strain evidence="2 3">JEL0888</strain>
    </source>
</reference>
<evidence type="ECO:0000313" key="2">
    <source>
        <dbReference type="EMBL" id="KAL2916838.1"/>
    </source>
</evidence>
<protein>
    <submittedName>
        <fullName evidence="2">Uncharacterized protein</fullName>
    </submittedName>
</protein>
<dbReference type="Proteomes" id="UP001527925">
    <property type="component" value="Unassembled WGS sequence"/>
</dbReference>
<keyword evidence="3" id="KW-1185">Reference proteome</keyword>
<evidence type="ECO:0000256" key="1">
    <source>
        <dbReference type="SAM" id="MobiDB-lite"/>
    </source>
</evidence>
<feature type="non-terminal residue" evidence="2">
    <location>
        <position position="1"/>
    </location>
</feature>
<evidence type="ECO:0000313" key="3">
    <source>
        <dbReference type="Proteomes" id="UP001527925"/>
    </source>
</evidence>
<dbReference type="EMBL" id="JADGIZ020000014">
    <property type="protein sequence ID" value="KAL2916838.1"/>
    <property type="molecule type" value="Genomic_DNA"/>
</dbReference>
<organism evidence="2 3">
    <name type="scientific">Polyrhizophydium stewartii</name>
    <dbReference type="NCBI Taxonomy" id="2732419"/>
    <lineage>
        <taxon>Eukaryota</taxon>
        <taxon>Fungi</taxon>
        <taxon>Fungi incertae sedis</taxon>
        <taxon>Chytridiomycota</taxon>
        <taxon>Chytridiomycota incertae sedis</taxon>
        <taxon>Chytridiomycetes</taxon>
        <taxon>Rhizophydiales</taxon>
        <taxon>Rhizophydiales incertae sedis</taxon>
        <taxon>Polyrhizophydium</taxon>
    </lineage>
</organism>